<dbReference type="SUPFAM" id="SSF46689">
    <property type="entry name" value="Homeodomain-like"/>
    <property type="match status" value="2"/>
</dbReference>
<dbReference type="Proteomes" id="UP000639396">
    <property type="component" value="Unassembled WGS sequence"/>
</dbReference>
<proteinExistence type="predicted"/>
<dbReference type="SMART" id="SM00342">
    <property type="entry name" value="HTH_ARAC"/>
    <property type="match status" value="1"/>
</dbReference>
<evidence type="ECO:0000256" key="2">
    <source>
        <dbReference type="ARBA" id="ARBA00023163"/>
    </source>
</evidence>
<dbReference type="PROSITE" id="PS01124">
    <property type="entry name" value="HTH_ARAC_FAMILY_2"/>
    <property type="match status" value="1"/>
</dbReference>
<dbReference type="Pfam" id="PF12833">
    <property type="entry name" value="HTH_18"/>
    <property type="match status" value="1"/>
</dbReference>
<dbReference type="AlphaFoldDB" id="A0A927H312"/>
<dbReference type="GO" id="GO:0003700">
    <property type="term" value="F:DNA-binding transcription factor activity"/>
    <property type="evidence" value="ECO:0007669"/>
    <property type="project" value="InterPro"/>
</dbReference>
<dbReference type="Gene3D" id="1.10.10.60">
    <property type="entry name" value="Homeodomain-like"/>
    <property type="match status" value="2"/>
</dbReference>
<protein>
    <submittedName>
        <fullName evidence="4">Helix-turn-helix transcriptional regulator</fullName>
    </submittedName>
</protein>
<dbReference type="InterPro" id="IPR053142">
    <property type="entry name" value="PchR_regulatory_protein"/>
</dbReference>
<keyword evidence="1" id="KW-0805">Transcription regulation</keyword>
<comment type="caution">
    <text evidence="4">The sequence shown here is derived from an EMBL/GenBank/DDBJ whole genome shotgun (WGS) entry which is preliminary data.</text>
</comment>
<dbReference type="InterPro" id="IPR009057">
    <property type="entry name" value="Homeodomain-like_sf"/>
</dbReference>
<dbReference type="GO" id="GO:0043565">
    <property type="term" value="F:sequence-specific DNA binding"/>
    <property type="evidence" value="ECO:0007669"/>
    <property type="project" value="InterPro"/>
</dbReference>
<evidence type="ECO:0000256" key="1">
    <source>
        <dbReference type="ARBA" id="ARBA00023015"/>
    </source>
</evidence>
<keyword evidence="2" id="KW-0804">Transcription</keyword>
<reference evidence="4" key="1">
    <citation type="submission" date="2020-09" db="EMBL/GenBank/DDBJ databases">
        <title>A novel bacterium of genus Paenibacillus, isolated from South China Sea.</title>
        <authorList>
            <person name="Huang H."/>
            <person name="Mo K."/>
            <person name="Hu Y."/>
        </authorList>
    </citation>
    <scope>NUCLEOTIDE SEQUENCE</scope>
    <source>
        <strain evidence="4">IB182363</strain>
    </source>
</reference>
<evidence type="ECO:0000313" key="4">
    <source>
        <dbReference type="EMBL" id="MBD2866390.1"/>
    </source>
</evidence>
<evidence type="ECO:0000313" key="5">
    <source>
        <dbReference type="Proteomes" id="UP000639396"/>
    </source>
</evidence>
<dbReference type="EMBL" id="JACXJA010000057">
    <property type="protein sequence ID" value="MBD2866390.1"/>
    <property type="molecule type" value="Genomic_DNA"/>
</dbReference>
<accession>A0A927H312</accession>
<sequence>MTAHPANEYEHGFEEMAFHFGMHKKRYGTGFQYRLPDEAGEGWIVQMPAAEGLSCTSVWFTSKRPLTYTFRVDKPCMWMFNVSAGDIVFSHKGTAARLKPMNQIVVNPQKPLTVTFPANELICYTCVWMFEDYIQQLLGGKLEGESLRLSHVATWAEQDYNTPDLALAMDEIKWAVRKAVLPMFYYECKAGELLMMIYRNINHQWIVNRKRAYHVTWENQQLVRDIKKQLDYDILNAPSLSELAAAATMSVSKFSRCFLNLYGMTVAHYIQTEKMKKAMQMLARDELAIKDIAKACGYKCASRFTEAFKASNRITPREYRKAFYL</sequence>
<dbReference type="PANTHER" id="PTHR47893:SF1">
    <property type="entry name" value="REGULATORY PROTEIN PCHR"/>
    <property type="match status" value="1"/>
</dbReference>
<keyword evidence="5" id="KW-1185">Reference proteome</keyword>
<dbReference type="InterPro" id="IPR018060">
    <property type="entry name" value="HTH_AraC"/>
</dbReference>
<name>A0A927H312_9BACL</name>
<evidence type="ECO:0000259" key="3">
    <source>
        <dbReference type="PROSITE" id="PS01124"/>
    </source>
</evidence>
<dbReference type="PANTHER" id="PTHR47893">
    <property type="entry name" value="REGULATORY PROTEIN PCHR"/>
    <property type="match status" value="1"/>
</dbReference>
<dbReference type="RefSeq" id="WP_190932005.1">
    <property type="nucleotide sequence ID" value="NZ_JACXJA010000057.1"/>
</dbReference>
<gene>
    <name evidence="4" type="ORF">IDH45_30900</name>
</gene>
<organism evidence="4 5">
    <name type="scientific">Paenibacillus oceani</name>
    <dbReference type="NCBI Taxonomy" id="2772510"/>
    <lineage>
        <taxon>Bacteria</taxon>
        <taxon>Bacillati</taxon>
        <taxon>Bacillota</taxon>
        <taxon>Bacilli</taxon>
        <taxon>Bacillales</taxon>
        <taxon>Paenibacillaceae</taxon>
        <taxon>Paenibacillus</taxon>
    </lineage>
</organism>
<feature type="domain" description="HTH araC/xylS-type" evidence="3">
    <location>
        <begin position="220"/>
        <end position="322"/>
    </location>
</feature>